<feature type="non-terminal residue" evidence="2">
    <location>
        <position position="198"/>
    </location>
</feature>
<proteinExistence type="predicted"/>
<reference evidence="2" key="1">
    <citation type="journal article" date="2020" name="Stud. Mycol.">
        <title>101 Dothideomycetes genomes: a test case for predicting lifestyles and emergence of pathogens.</title>
        <authorList>
            <person name="Haridas S."/>
            <person name="Albert R."/>
            <person name="Binder M."/>
            <person name="Bloem J."/>
            <person name="Labutti K."/>
            <person name="Salamov A."/>
            <person name="Andreopoulos B."/>
            <person name="Baker S."/>
            <person name="Barry K."/>
            <person name="Bills G."/>
            <person name="Bluhm B."/>
            <person name="Cannon C."/>
            <person name="Castanera R."/>
            <person name="Culley D."/>
            <person name="Daum C."/>
            <person name="Ezra D."/>
            <person name="Gonzalez J."/>
            <person name="Henrissat B."/>
            <person name="Kuo A."/>
            <person name="Liang C."/>
            <person name="Lipzen A."/>
            <person name="Lutzoni F."/>
            <person name="Magnuson J."/>
            <person name="Mondo S."/>
            <person name="Nolan M."/>
            <person name="Ohm R."/>
            <person name="Pangilinan J."/>
            <person name="Park H.-J."/>
            <person name="Ramirez L."/>
            <person name="Alfaro M."/>
            <person name="Sun H."/>
            <person name="Tritt A."/>
            <person name="Yoshinaga Y."/>
            <person name="Zwiers L.-H."/>
            <person name="Turgeon B."/>
            <person name="Goodwin S."/>
            <person name="Spatafora J."/>
            <person name="Crous P."/>
            <person name="Grigoriev I."/>
        </authorList>
    </citation>
    <scope>NUCLEOTIDE SEQUENCE</scope>
    <source>
        <strain evidence="2">CBS 122681</strain>
    </source>
</reference>
<feature type="compositionally biased region" description="Basic and acidic residues" evidence="1">
    <location>
        <begin position="169"/>
        <end position="198"/>
    </location>
</feature>
<dbReference type="InterPro" id="IPR031833">
    <property type="entry name" value="DUF4748"/>
</dbReference>
<feature type="compositionally biased region" description="Basic and acidic residues" evidence="1">
    <location>
        <begin position="59"/>
        <end position="70"/>
    </location>
</feature>
<dbReference type="Pfam" id="PF15932">
    <property type="entry name" value="DUF4748"/>
    <property type="match status" value="1"/>
</dbReference>
<dbReference type="PANTHER" id="PTHR41800">
    <property type="entry name" value="EXPRESSED PROTEIN"/>
    <property type="match status" value="1"/>
</dbReference>
<dbReference type="OrthoDB" id="2559326at2759"/>
<dbReference type="PANTHER" id="PTHR41800:SF1">
    <property type="entry name" value="EXPRESSED PROTEIN"/>
    <property type="match status" value="1"/>
</dbReference>
<gene>
    <name evidence="2" type="ORF">K491DRAFT_696610</name>
</gene>
<feature type="compositionally biased region" description="Basic and acidic residues" evidence="1">
    <location>
        <begin position="123"/>
        <end position="148"/>
    </location>
</feature>
<evidence type="ECO:0000256" key="1">
    <source>
        <dbReference type="SAM" id="MobiDB-lite"/>
    </source>
</evidence>
<feature type="region of interest" description="Disordered" evidence="1">
    <location>
        <begin position="1"/>
        <end position="34"/>
    </location>
</feature>
<feature type="region of interest" description="Disordered" evidence="1">
    <location>
        <begin position="59"/>
        <end position="198"/>
    </location>
</feature>
<name>A0A6A6SWC6_9PLEO</name>
<feature type="compositionally biased region" description="Low complexity" evidence="1">
    <location>
        <begin position="1"/>
        <end position="22"/>
    </location>
</feature>
<feature type="compositionally biased region" description="Polar residues" evidence="1">
    <location>
        <begin position="24"/>
        <end position="33"/>
    </location>
</feature>
<keyword evidence="3" id="KW-1185">Reference proteome</keyword>
<dbReference type="Proteomes" id="UP000799324">
    <property type="component" value="Unassembled WGS sequence"/>
</dbReference>
<feature type="compositionally biased region" description="Polar residues" evidence="1">
    <location>
        <begin position="85"/>
        <end position="107"/>
    </location>
</feature>
<organism evidence="2 3">
    <name type="scientific">Lophiostoma macrostomum CBS 122681</name>
    <dbReference type="NCBI Taxonomy" id="1314788"/>
    <lineage>
        <taxon>Eukaryota</taxon>
        <taxon>Fungi</taxon>
        <taxon>Dikarya</taxon>
        <taxon>Ascomycota</taxon>
        <taxon>Pezizomycotina</taxon>
        <taxon>Dothideomycetes</taxon>
        <taxon>Pleosporomycetidae</taxon>
        <taxon>Pleosporales</taxon>
        <taxon>Lophiostomataceae</taxon>
        <taxon>Lophiostoma</taxon>
    </lineage>
</organism>
<sequence>MKLLQLLPSLSSPQQPSFPCSPHRTPSSTTNKPFSYGWGTLIVAGGGAYYFAKKSINADRAQKAETDRQKRIAQAQLEAAYSPSHPASPTYRSQPPPKATTQSNTVHAANLNPPAPQSVTSELGKRRAETQKGEKETEAEGEGTRRGVEGIGEGNPSHEASVDPAPTRHAPEDESQKMREKSKYEASDVFRSRKGDRF</sequence>
<protein>
    <submittedName>
        <fullName evidence="2">Uncharacterized protein</fullName>
    </submittedName>
</protein>
<evidence type="ECO:0000313" key="2">
    <source>
        <dbReference type="EMBL" id="KAF2651291.1"/>
    </source>
</evidence>
<dbReference type="AlphaFoldDB" id="A0A6A6SWC6"/>
<accession>A0A6A6SWC6</accession>
<evidence type="ECO:0000313" key="3">
    <source>
        <dbReference type="Proteomes" id="UP000799324"/>
    </source>
</evidence>
<dbReference type="EMBL" id="MU004430">
    <property type="protein sequence ID" value="KAF2651291.1"/>
    <property type="molecule type" value="Genomic_DNA"/>
</dbReference>